<name>A0ABD5W7I5_9EURY</name>
<dbReference type="AlphaFoldDB" id="A0ABD5W7I5"/>
<proteinExistence type="predicted"/>
<dbReference type="RefSeq" id="WP_390209712.1">
    <property type="nucleotide sequence ID" value="NZ_JBHTAH010000001.1"/>
</dbReference>
<dbReference type="EMBL" id="JBHTAH010000001">
    <property type="protein sequence ID" value="MFC7068105.1"/>
    <property type="molecule type" value="Genomic_DNA"/>
</dbReference>
<dbReference type="Proteomes" id="UP001596461">
    <property type="component" value="Unassembled WGS sequence"/>
</dbReference>
<gene>
    <name evidence="1" type="ORF">ACFQL9_00490</name>
</gene>
<reference evidence="1 2" key="1">
    <citation type="journal article" date="2019" name="Int. J. Syst. Evol. Microbiol.">
        <title>The Global Catalogue of Microorganisms (GCM) 10K type strain sequencing project: providing services to taxonomists for standard genome sequencing and annotation.</title>
        <authorList>
            <consortium name="The Broad Institute Genomics Platform"/>
            <consortium name="The Broad Institute Genome Sequencing Center for Infectious Disease"/>
            <person name="Wu L."/>
            <person name="Ma J."/>
        </authorList>
    </citation>
    <scope>NUCLEOTIDE SEQUENCE [LARGE SCALE GENOMIC DNA]</scope>
    <source>
        <strain evidence="1 2">DT31</strain>
    </source>
</reference>
<protein>
    <submittedName>
        <fullName evidence="1">Uncharacterized protein</fullName>
    </submittedName>
</protein>
<organism evidence="1 2">
    <name type="scientific">Halobaculum lipolyticum</name>
    <dbReference type="NCBI Taxonomy" id="3032001"/>
    <lineage>
        <taxon>Archaea</taxon>
        <taxon>Methanobacteriati</taxon>
        <taxon>Methanobacteriota</taxon>
        <taxon>Stenosarchaea group</taxon>
        <taxon>Halobacteria</taxon>
        <taxon>Halobacteriales</taxon>
        <taxon>Haloferacaceae</taxon>
        <taxon>Halobaculum</taxon>
    </lineage>
</organism>
<sequence>MSTVDKPIAYTIGIFKLCPFSAGWYEGTSRTRRSQMGPCSQNADPVLETRARAGLREIGTKAMYDDATGGHETPEREDAPLTLRTDCPDCGRALADHGLTSAGPGRTTLAPCGFDVAAVTLREVATALDDSARRLAADGGTAEKTLTLDADGLEVPADVDVTDGVVFRARGATIDVKPRGSDLDRYPLLDRRSLEAHGQRVENEHIGIREVTVKPYGEDPRTYRVEVAEDGGGAR</sequence>
<keyword evidence="2" id="KW-1185">Reference proteome</keyword>
<accession>A0ABD5W7I5</accession>
<evidence type="ECO:0000313" key="1">
    <source>
        <dbReference type="EMBL" id="MFC7068105.1"/>
    </source>
</evidence>
<evidence type="ECO:0000313" key="2">
    <source>
        <dbReference type="Proteomes" id="UP001596461"/>
    </source>
</evidence>
<comment type="caution">
    <text evidence="1">The sequence shown here is derived from an EMBL/GenBank/DDBJ whole genome shotgun (WGS) entry which is preliminary data.</text>
</comment>